<dbReference type="InterPro" id="IPR046959">
    <property type="entry name" value="PRK1-6/SRF4-like"/>
</dbReference>
<feature type="transmembrane region" description="Helical" evidence="20">
    <location>
        <begin position="245"/>
        <end position="270"/>
    </location>
</feature>
<keyword evidence="16" id="KW-0325">Glycoprotein</keyword>
<dbReference type="InterPro" id="IPR000719">
    <property type="entry name" value="Prot_kinase_dom"/>
</dbReference>
<comment type="catalytic activity">
    <reaction evidence="17">
        <text>L-threonyl-[protein] + ATP = O-phospho-L-threonyl-[protein] + ADP + H(+)</text>
        <dbReference type="Rhea" id="RHEA:46608"/>
        <dbReference type="Rhea" id="RHEA-COMP:11060"/>
        <dbReference type="Rhea" id="RHEA-COMP:11605"/>
        <dbReference type="ChEBI" id="CHEBI:15378"/>
        <dbReference type="ChEBI" id="CHEBI:30013"/>
        <dbReference type="ChEBI" id="CHEBI:30616"/>
        <dbReference type="ChEBI" id="CHEBI:61977"/>
        <dbReference type="ChEBI" id="CHEBI:456216"/>
        <dbReference type="EC" id="2.7.11.1"/>
    </reaction>
</comment>
<comment type="subcellular location">
    <subcellularLocation>
        <location evidence="1">Membrane</location>
        <topology evidence="1">Single-pass membrane protein</topology>
    </subcellularLocation>
</comment>
<comment type="similarity">
    <text evidence="2">Belongs to the protein kinase superfamily. Ser/Thr protein kinase family.</text>
</comment>
<dbReference type="FunFam" id="1.10.510.10:FF:000480">
    <property type="entry name" value="Pollen receptor-like kinase 1"/>
    <property type="match status" value="1"/>
</dbReference>
<evidence type="ECO:0000256" key="11">
    <source>
        <dbReference type="ARBA" id="ARBA00022777"/>
    </source>
</evidence>
<evidence type="ECO:0000256" key="3">
    <source>
        <dbReference type="ARBA" id="ARBA00012513"/>
    </source>
</evidence>
<protein>
    <recommendedName>
        <fullName evidence="3">non-specific serine/threonine protein kinase</fullName>
        <ecNumber evidence="3">2.7.11.1</ecNumber>
    </recommendedName>
</protein>
<evidence type="ECO:0000256" key="7">
    <source>
        <dbReference type="ARBA" id="ARBA00022692"/>
    </source>
</evidence>
<name>A0A565BK41_9BRAS</name>
<keyword evidence="14 20" id="KW-0472">Membrane</keyword>
<proteinExistence type="inferred from homology"/>
<evidence type="ECO:0000256" key="6">
    <source>
        <dbReference type="ARBA" id="ARBA00022679"/>
    </source>
</evidence>
<keyword evidence="8 21" id="KW-0732">Signal</keyword>
<feature type="compositionally biased region" description="Polar residues" evidence="19">
    <location>
        <begin position="635"/>
        <end position="645"/>
    </location>
</feature>
<dbReference type="FunFam" id="3.80.10.10:FF:000400">
    <property type="entry name" value="Nuclear pore complex protein NUP107"/>
    <property type="match status" value="1"/>
</dbReference>
<keyword evidence="10" id="KW-0547">Nucleotide-binding</keyword>
<keyword evidence="12" id="KW-0067">ATP-binding</keyword>
<dbReference type="InterPro" id="IPR032675">
    <property type="entry name" value="LRR_dom_sf"/>
</dbReference>
<feature type="domain" description="Protein kinase" evidence="22">
    <location>
        <begin position="337"/>
        <end position="622"/>
    </location>
</feature>
<feature type="signal peptide" evidence="21">
    <location>
        <begin position="1"/>
        <end position="21"/>
    </location>
</feature>
<gene>
    <name evidence="23" type="ORF">ANE_LOCUS12128</name>
</gene>
<dbReference type="InterPro" id="IPR013210">
    <property type="entry name" value="LRR_N_plant-typ"/>
</dbReference>
<evidence type="ECO:0000256" key="13">
    <source>
        <dbReference type="ARBA" id="ARBA00022989"/>
    </source>
</evidence>
<dbReference type="AlphaFoldDB" id="A0A565BK41"/>
<feature type="chain" id="PRO_5021977152" description="non-specific serine/threonine protein kinase" evidence="21">
    <location>
        <begin position="22"/>
        <end position="645"/>
    </location>
</feature>
<evidence type="ECO:0000256" key="21">
    <source>
        <dbReference type="SAM" id="SignalP"/>
    </source>
</evidence>
<keyword evidence="5" id="KW-0433">Leucine-rich repeat</keyword>
<comment type="caution">
    <text evidence="23">The sequence shown here is derived from an EMBL/GenBank/DDBJ whole genome shotgun (WGS) entry which is preliminary data.</text>
</comment>
<evidence type="ECO:0000256" key="15">
    <source>
        <dbReference type="ARBA" id="ARBA00023170"/>
    </source>
</evidence>
<sequence>MKSTSLILLFIVSFLFVTSHGLSEIESLLKFKKSLVIGRASALESWDRKNPPCKWIGVLCDKEYVWGLRLENIELSGSLNIEALMGLKSLRSLSFMNNKFRGPFPEFKKLGALKSIYLSNNQFDIKIPNDAFDGMGWLKKIYLEQNKFSGEIPMSMAKLPKLLELRLDGNRFTGQIPEFIHKPHMLNLSNNALAGPIPNILSTMDQTMFEGNQGLCGEPLEIKCYSPYNLSSEPKASSKTKSSKVLYIVAAVVASVLAILIILGLIIVLCRRRRNKQPLLSPEPGPSSLQKRAGIQESDKGQSSCHSHRAAKRMIHTTKLSFLRDDKGKFELQDLLKASAEILGSGCFGASYKTVLSNGSIMVVKRFKHMNNAGFEEFQEQITRIGRLNHDNLLPIVAYYYKKEEKLFVCDFIEKGSLAAHLHGHKSSGYPSLDWPTRLNIVKGVARGLLYLQKNLPSLMAPHGHLKSSNVLLSEKFDPIMTDYGLIPMINEESAQELMVAYKSPEYLKQSRVTNKTDVWGLGVLILEILTGKVPESFSQSDKESEADMANWVKSNFKGEWSKELFDQEMGKTNNCEAEILKLLKIGLSCCEVDVEKRLDIREVVEMLEDLTKEREGDDDFYSTYASEADGRSSRGVSSEGINLS</sequence>
<accession>A0A565BK41</accession>
<comment type="catalytic activity">
    <reaction evidence="18">
        <text>L-seryl-[protein] + ATP = O-phospho-L-seryl-[protein] + ADP + H(+)</text>
        <dbReference type="Rhea" id="RHEA:17989"/>
        <dbReference type="Rhea" id="RHEA-COMP:9863"/>
        <dbReference type="Rhea" id="RHEA-COMP:11604"/>
        <dbReference type="ChEBI" id="CHEBI:15378"/>
        <dbReference type="ChEBI" id="CHEBI:29999"/>
        <dbReference type="ChEBI" id="CHEBI:30616"/>
        <dbReference type="ChEBI" id="CHEBI:83421"/>
        <dbReference type="ChEBI" id="CHEBI:456216"/>
        <dbReference type="EC" id="2.7.11.1"/>
    </reaction>
</comment>
<evidence type="ECO:0000256" key="9">
    <source>
        <dbReference type="ARBA" id="ARBA00022737"/>
    </source>
</evidence>
<dbReference type="Proteomes" id="UP000489600">
    <property type="component" value="Unassembled WGS sequence"/>
</dbReference>
<dbReference type="EC" id="2.7.11.1" evidence="3"/>
<evidence type="ECO:0000256" key="17">
    <source>
        <dbReference type="ARBA" id="ARBA00047899"/>
    </source>
</evidence>
<dbReference type="OrthoDB" id="418615at2759"/>
<reference evidence="23" key="1">
    <citation type="submission" date="2019-07" db="EMBL/GenBank/DDBJ databases">
        <authorList>
            <person name="Dittberner H."/>
        </authorList>
    </citation>
    <scope>NUCLEOTIDE SEQUENCE [LARGE SCALE GENOMIC DNA]</scope>
</reference>
<evidence type="ECO:0000256" key="10">
    <source>
        <dbReference type="ARBA" id="ARBA00022741"/>
    </source>
</evidence>
<keyword evidence="9" id="KW-0677">Repeat</keyword>
<feature type="region of interest" description="Disordered" evidence="19">
    <location>
        <begin position="622"/>
        <end position="645"/>
    </location>
</feature>
<dbReference type="GO" id="GO:0005524">
    <property type="term" value="F:ATP binding"/>
    <property type="evidence" value="ECO:0007669"/>
    <property type="project" value="UniProtKB-KW"/>
</dbReference>
<feature type="region of interest" description="Disordered" evidence="19">
    <location>
        <begin position="279"/>
        <end position="311"/>
    </location>
</feature>
<dbReference type="PANTHER" id="PTHR48007:SF72">
    <property type="entry name" value="POLLEN RECEPTOR-LIKE KINASE 2"/>
    <property type="match status" value="1"/>
</dbReference>
<dbReference type="PROSITE" id="PS50011">
    <property type="entry name" value="PROTEIN_KINASE_DOM"/>
    <property type="match status" value="1"/>
</dbReference>
<evidence type="ECO:0000256" key="14">
    <source>
        <dbReference type="ARBA" id="ARBA00023136"/>
    </source>
</evidence>
<feature type="compositionally biased region" description="Low complexity" evidence="19">
    <location>
        <begin position="279"/>
        <end position="289"/>
    </location>
</feature>
<evidence type="ECO:0000313" key="23">
    <source>
        <dbReference type="EMBL" id="VVB01684.1"/>
    </source>
</evidence>
<dbReference type="PANTHER" id="PTHR48007">
    <property type="entry name" value="LEUCINE-RICH REPEAT RECEPTOR-LIKE PROTEIN KINASE PXC1"/>
    <property type="match status" value="1"/>
</dbReference>
<evidence type="ECO:0000256" key="5">
    <source>
        <dbReference type="ARBA" id="ARBA00022614"/>
    </source>
</evidence>
<keyword evidence="24" id="KW-1185">Reference proteome</keyword>
<evidence type="ECO:0000256" key="1">
    <source>
        <dbReference type="ARBA" id="ARBA00004167"/>
    </source>
</evidence>
<dbReference type="Pfam" id="PF00069">
    <property type="entry name" value="Pkinase"/>
    <property type="match status" value="1"/>
</dbReference>
<dbReference type="Pfam" id="PF13855">
    <property type="entry name" value="LRR_8"/>
    <property type="match status" value="1"/>
</dbReference>
<evidence type="ECO:0000256" key="16">
    <source>
        <dbReference type="ARBA" id="ARBA00023180"/>
    </source>
</evidence>
<keyword evidence="4" id="KW-0597">Phosphoprotein</keyword>
<dbReference type="GO" id="GO:0016020">
    <property type="term" value="C:membrane"/>
    <property type="evidence" value="ECO:0007669"/>
    <property type="project" value="UniProtKB-SubCell"/>
</dbReference>
<keyword evidence="15" id="KW-0675">Receptor</keyword>
<keyword evidence="7 20" id="KW-0812">Transmembrane</keyword>
<dbReference type="FunFam" id="3.30.200.20:FF:000307">
    <property type="entry name" value="pollen receptor-like kinase 1"/>
    <property type="match status" value="1"/>
</dbReference>
<dbReference type="Pfam" id="PF08263">
    <property type="entry name" value="LRRNT_2"/>
    <property type="match status" value="1"/>
</dbReference>
<dbReference type="SUPFAM" id="SSF56112">
    <property type="entry name" value="Protein kinase-like (PK-like)"/>
    <property type="match status" value="1"/>
</dbReference>
<evidence type="ECO:0000313" key="24">
    <source>
        <dbReference type="Proteomes" id="UP000489600"/>
    </source>
</evidence>
<evidence type="ECO:0000256" key="12">
    <source>
        <dbReference type="ARBA" id="ARBA00022840"/>
    </source>
</evidence>
<dbReference type="InterPro" id="IPR001611">
    <property type="entry name" value="Leu-rich_rpt"/>
</dbReference>
<evidence type="ECO:0000259" key="22">
    <source>
        <dbReference type="PROSITE" id="PS50011"/>
    </source>
</evidence>
<dbReference type="SUPFAM" id="SSF52058">
    <property type="entry name" value="L domain-like"/>
    <property type="match status" value="1"/>
</dbReference>
<organism evidence="23 24">
    <name type="scientific">Arabis nemorensis</name>
    <dbReference type="NCBI Taxonomy" id="586526"/>
    <lineage>
        <taxon>Eukaryota</taxon>
        <taxon>Viridiplantae</taxon>
        <taxon>Streptophyta</taxon>
        <taxon>Embryophyta</taxon>
        <taxon>Tracheophyta</taxon>
        <taxon>Spermatophyta</taxon>
        <taxon>Magnoliopsida</taxon>
        <taxon>eudicotyledons</taxon>
        <taxon>Gunneridae</taxon>
        <taxon>Pentapetalae</taxon>
        <taxon>rosids</taxon>
        <taxon>malvids</taxon>
        <taxon>Brassicales</taxon>
        <taxon>Brassicaceae</taxon>
        <taxon>Arabideae</taxon>
        <taxon>Arabis</taxon>
    </lineage>
</organism>
<dbReference type="InterPro" id="IPR011009">
    <property type="entry name" value="Kinase-like_dom_sf"/>
</dbReference>
<evidence type="ECO:0000256" key="8">
    <source>
        <dbReference type="ARBA" id="ARBA00022729"/>
    </source>
</evidence>
<dbReference type="Gene3D" id="3.30.200.20">
    <property type="entry name" value="Phosphorylase Kinase, domain 1"/>
    <property type="match status" value="1"/>
</dbReference>
<evidence type="ECO:0000256" key="20">
    <source>
        <dbReference type="SAM" id="Phobius"/>
    </source>
</evidence>
<evidence type="ECO:0000256" key="2">
    <source>
        <dbReference type="ARBA" id="ARBA00008684"/>
    </source>
</evidence>
<dbReference type="GO" id="GO:0004674">
    <property type="term" value="F:protein serine/threonine kinase activity"/>
    <property type="evidence" value="ECO:0007669"/>
    <property type="project" value="UniProtKB-EC"/>
</dbReference>
<evidence type="ECO:0000256" key="4">
    <source>
        <dbReference type="ARBA" id="ARBA00022553"/>
    </source>
</evidence>
<keyword evidence="13 20" id="KW-1133">Transmembrane helix</keyword>
<evidence type="ECO:0000256" key="19">
    <source>
        <dbReference type="SAM" id="MobiDB-lite"/>
    </source>
</evidence>
<evidence type="ECO:0000256" key="18">
    <source>
        <dbReference type="ARBA" id="ARBA00048679"/>
    </source>
</evidence>
<dbReference type="Gene3D" id="1.10.510.10">
    <property type="entry name" value="Transferase(Phosphotransferase) domain 1"/>
    <property type="match status" value="1"/>
</dbReference>
<dbReference type="EMBL" id="CABITT030000004">
    <property type="protein sequence ID" value="VVB01684.1"/>
    <property type="molecule type" value="Genomic_DNA"/>
</dbReference>
<keyword evidence="11" id="KW-0418">Kinase</keyword>
<keyword evidence="6" id="KW-0808">Transferase</keyword>
<dbReference type="Gene3D" id="3.80.10.10">
    <property type="entry name" value="Ribonuclease Inhibitor"/>
    <property type="match status" value="2"/>
</dbReference>
<dbReference type="SMART" id="SM00220">
    <property type="entry name" value="S_TKc"/>
    <property type="match status" value="1"/>
</dbReference>